<feature type="domain" description="Ig-like" evidence="1">
    <location>
        <begin position="7"/>
        <end position="88"/>
    </location>
</feature>
<dbReference type="Pfam" id="PF13895">
    <property type="entry name" value="Ig_2"/>
    <property type="match status" value="1"/>
</dbReference>
<dbReference type="AlphaFoldDB" id="A0A9W9Y8X0"/>
<accession>A0A9W9Y8X0</accession>
<dbReference type="InterPro" id="IPR007110">
    <property type="entry name" value="Ig-like_dom"/>
</dbReference>
<organism evidence="2 3">
    <name type="scientific">Desmophyllum pertusum</name>
    <dbReference type="NCBI Taxonomy" id="174260"/>
    <lineage>
        <taxon>Eukaryota</taxon>
        <taxon>Metazoa</taxon>
        <taxon>Cnidaria</taxon>
        <taxon>Anthozoa</taxon>
        <taxon>Hexacorallia</taxon>
        <taxon>Scleractinia</taxon>
        <taxon>Caryophylliina</taxon>
        <taxon>Caryophylliidae</taxon>
        <taxon>Desmophyllum</taxon>
    </lineage>
</organism>
<dbReference type="Proteomes" id="UP001163046">
    <property type="component" value="Unassembled WGS sequence"/>
</dbReference>
<dbReference type="OrthoDB" id="5988206at2759"/>
<name>A0A9W9Y8X0_9CNID</name>
<proteinExistence type="predicted"/>
<dbReference type="PROSITE" id="PS50835">
    <property type="entry name" value="IG_LIKE"/>
    <property type="match status" value="1"/>
</dbReference>
<dbReference type="Gene3D" id="2.60.40.10">
    <property type="entry name" value="Immunoglobulins"/>
    <property type="match status" value="1"/>
</dbReference>
<sequence>MNLVNPPSYTGLTIVPGNTTVLQGSTIPLNCRTDAKPDTLIYHFYFNGNLIGNSSSGVFNTTVKADGEYTCLPINTIGAGDKASLSITVVGEEPDITDNMCM</sequence>
<dbReference type="SUPFAM" id="SSF48726">
    <property type="entry name" value="Immunoglobulin"/>
    <property type="match status" value="1"/>
</dbReference>
<keyword evidence="3" id="KW-1185">Reference proteome</keyword>
<evidence type="ECO:0000313" key="3">
    <source>
        <dbReference type="Proteomes" id="UP001163046"/>
    </source>
</evidence>
<dbReference type="InterPro" id="IPR013783">
    <property type="entry name" value="Ig-like_fold"/>
</dbReference>
<gene>
    <name evidence="2" type="ORF">OS493_031141</name>
</gene>
<protein>
    <recommendedName>
        <fullName evidence="1">Ig-like domain-containing protein</fullName>
    </recommendedName>
</protein>
<evidence type="ECO:0000313" key="2">
    <source>
        <dbReference type="EMBL" id="KAJ7323723.1"/>
    </source>
</evidence>
<dbReference type="EMBL" id="MU827812">
    <property type="protein sequence ID" value="KAJ7323723.1"/>
    <property type="molecule type" value="Genomic_DNA"/>
</dbReference>
<reference evidence="2" key="1">
    <citation type="submission" date="2023-01" db="EMBL/GenBank/DDBJ databases">
        <title>Genome assembly of the deep-sea coral Lophelia pertusa.</title>
        <authorList>
            <person name="Herrera S."/>
            <person name="Cordes E."/>
        </authorList>
    </citation>
    <scope>NUCLEOTIDE SEQUENCE</scope>
    <source>
        <strain evidence="2">USNM1676648</strain>
        <tissue evidence="2">Polyp</tissue>
    </source>
</reference>
<dbReference type="InterPro" id="IPR036179">
    <property type="entry name" value="Ig-like_dom_sf"/>
</dbReference>
<evidence type="ECO:0000259" key="1">
    <source>
        <dbReference type="PROSITE" id="PS50835"/>
    </source>
</evidence>
<comment type="caution">
    <text evidence="2">The sequence shown here is derived from an EMBL/GenBank/DDBJ whole genome shotgun (WGS) entry which is preliminary data.</text>
</comment>